<dbReference type="GO" id="GO:0035999">
    <property type="term" value="P:tetrahydrofolate interconversion"/>
    <property type="evidence" value="ECO:0007669"/>
    <property type="project" value="TreeGrafter"/>
</dbReference>
<dbReference type="NCBIfam" id="TIGR02727">
    <property type="entry name" value="MTHFS_bact"/>
    <property type="match status" value="1"/>
</dbReference>
<dbReference type="InterPro" id="IPR002698">
    <property type="entry name" value="FTHF_cligase"/>
</dbReference>
<dbReference type="EC" id="6.3.3.2" evidence="5"/>
<evidence type="ECO:0000256" key="3">
    <source>
        <dbReference type="ARBA" id="ARBA00022840"/>
    </source>
</evidence>
<keyword evidence="5" id="KW-0479">Metal-binding</keyword>
<dbReference type="GO" id="GO:0009396">
    <property type="term" value="P:folic acid-containing compound biosynthetic process"/>
    <property type="evidence" value="ECO:0007669"/>
    <property type="project" value="TreeGrafter"/>
</dbReference>
<dbReference type="InterPro" id="IPR037171">
    <property type="entry name" value="NagB/RpiA_transferase-like"/>
</dbReference>
<dbReference type="PANTHER" id="PTHR23407">
    <property type="entry name" value="ATPASE INHIBITOR/5-FORMYLTETRAHYDROFOLATE CYCLO-LIGASE"/>
    <property type="match status" value="1"/>
</dbReference>
<comment type="caution">
    <text evidence="6">The sequence shown here is derived from an EMBL/GenBank/DDBJ whole genome shotgun (WGS) entry which is preliminary data.</text>
</comment>
<comment type="similarity">
    <text evidence="1 5">Belongs to the 5-formyltetrahydrofolate cyclo-ligase family.</text>
</comment>
<proteinExistence type="inferred from homology"/>
<name>A0A3L0W0J5_ECOLX</name>
<dbReference type="AlphaFoldDB" id="A0A3L0W0J5"/>
<organism evidence="6">
    <name type="scientific">Escherichia coli</name>
    <dbReference type="NCBI Taxonomy" id="562"/>
    <lineage>
        <taxon>Bacteria</taxon>
        <taxon>Pseudomonadati</taxon>
        <taxon>Pseudomonadota</taxon>
        <taxon>Gammaproteobacteria</taxon>
        <taxon>Enterobacterales</taxon>
        <taxon>Enterobacteriaceae</taxon>
        <taxon>Escherichia</taxon>
    </lineage>
</organism>
<keyword evidence="6" id="KW-0436">Ligase</keyword>
<keyword evidence="5" id="KW-0460">Magnesium</keyword>
<evidence type="ECO:0000256" key="2">
    <source>
        <dbReference type="ARBA" id="ARBA00022741"/>
    </source>
</evidence>
<feature type="binding site" evidence="4">
    <location>
        <position position="58"/>
    </location>
    <ligand>
        <name>substrate</name>
    </ligand>
</feature>
<reference evidence="6" key="1">
    <citation type="submission" date="2018-10" db="EMBL/GenBank/DDBJ databases">
        <authorList>
            <consortium name="NARMS: The National Antimicrobial Resistance Monitoring System"/>
        </authorList>
    </citation>
    <scope>NUCLEOTIDE SEQUENCE [LARGE SCALE GENOMIC DNA]</scope>
    <source>
        <strain evidence="6">CVM N17EC0388</strain>
    </source>
</reference>
<evidence type="ECO:0000256" key="4">
    <source>
        <dbReference type="PIRSR" id="PIRSR006806-1"/>
    </source>
</evidence>
<accession>A0A3L0W0J5</accession>
<evidence type="ECO:0000313" key="6">
    <source>
        <dbReference type="EMBL" id="MHO05770.1"/>
    </source>
</evidence>
<gene>
    <name evidence="6" type="ORF">D9F05_15530</name>
</gene>
<dbReference type="GO" id="GO:0030272">
    <property type="term" value="F:5-formyltetrahydrofolate cyclo-ligase activity"/>
    <property type="evidence" value="ECO:0007669"/>
    <property type="project" value="UniProtKB-EC"/>
</dbReference>
<feature type="binding site" evidence="4">
    <location>
        <begin position="143"/>
        <end position="151"/>
    </location>
    <ligand>
        <name>ATP</name>
        <dbReference type="ChEBI" id="CHEBI:30616"/>
    </ligand>
</feature>
<keyword evidence="2 4" id="KW-0547">Nucleotide-binding</keyword>
<evidence type="ECO:0000256" key="5">
    <source>
        <dbReference type="RuleBase" id="RU361279"/>
    </source>
</evidence>
<comment type="cofactor">
    <cofactor evidence="5">
        <name>Mg(2+)</name>
        <dbReference type="ChEBI" id="CHEBI:18420"/>
    </cofactor>
</comment>
<dbReference type="PIRSF" id="PIRSF006806">
    <property type="entry name" value="FTHF_cligase"/>
    <property type="match status" value="1"/>
</dbReference>
<feature type="binding site" evidence="4">
    <location>
        <begin position="12"/>
        <end position="16"/>
    </location>
    <ligand>
        <name>ATP</name>
        <dbReference type="ChEBI" id="CHEBI:30616"/>
    </ligand>
</feature>
<dbReference type="Pfam" id="PF01812">
    <property type="entry name" value="5-FTHF_cyc-lig"/>
    <property type="match status" value="1"/>
</dbReference>
<dbReference type="SUPFAM" id="SSF100950">
    <property type="entry name" value="NagB/RpiA/CoA transferase-like"/>
    <property type="match status" value="1"/>
</dbReference>
<dbReference type="GO" id="GO:0005524">
    <property type="term" value="F:ATP binding"/>
    <property type="evidence" value="ECO:0007669"/>
    <property type="project" value="UniProtKB-KW"/>
</dbReference>
<keyword evidence="3 4" id="KW-0067">ATP-binding</keyword>
<evidence type="ECO:0000256" key="1">
    <source>
        <dbReference type="ARBA" id="ARBA00010638"/>
    </source>
</evidence>
<dbReference type="Gene3D" id="3.40.50.10420">
    <property type="entry name" value="NagB/RpiA/CoA transferase-like"/>
    <property type="match status" value="1"/>
</dbReference>
<feature type="binding site" evidence="4">
    <location>
        <position position="63"/>
    </location>
    <ligand>
        <name>substrate</name>
    </ligand>
</feature>
<dbReference type="EMBL" id="RNRV01000029">
    <property type="protein sequence ID" value="MHO05770.1"/>
    <property type="molecule type" value="Genomic_DNA"/>
</dbReference>
<dbReference type="PANTHER" id="PTHR23407:SF1">
    <property type="entry name" value="5-FORMYLTETRAHYDROFOLATE CYCLO-LIGASE"/>
    <property type="match status" value="1"/>
</dbReference>
<dbReference type="GO" id="GO:0046872">
    <property type="term" value="F:metal ion binding"/>
    <property type="evidence" value="ECO:0007669"/>
    <property type="project" value="UniProtKB-KW"/>
</dbReference>
<protein>
    <recommendedName>
        <fullName evidence="5">5-formyltetrahydrofolate cyclo-ligase</fullName>
        <ecNumber evidence="5">6.3.3.2</ecNumber>
    </recommendedName>
</protein>
<sequence length="202" mass="23101">MPDTQPEQAHERQTLRQLIRLRRKSLSQAEQQEAAQQLVTQFKQHSEILAARRIALYLANDGELNPLPVIHWLWAQQKEVYLPVLHPFTPGHLLFLRYTATSPMTRNRYGIAEPELDMSQVVPHSTLDLICTPLVAFDAEGNRLGMGGGYYDRTLACWHEHKLGPKPLGLAHDCQQVDAVPQEQWDVPLPQIITPSRCWQFA</sequence>
<dbReference type="InterPro" id="IPR024185">
    <property type="entry name" value="FTHF_cligase-like_sf"/>
</dbReference>
<comment type="catalytic activity">
    <reaction evidence="5">
        <text>(6S)-5-formyl-5,6,7,8-tetrahydrofolate + ATP = (6R)-5,10-methenyltetrahydrofolate + ADP + phosphate</text>
        <dbReference type="Rhea" id="RHEA:10488"/>
        <dbReference type="ChEBI" id="CHEBI:30616"/>
        <dbReference type="ChEBI" id="CHEBI:43474"/>
        <dbReference type="ChEBI" id="CHEBI:57455"/>
        <dbReference type="ChEBI" id="CHEBI:57457"/>
        <dbReference type="ChEBI" id="CHEBI:456216"/>
        <dbReference type="EC" id="6.3.3.2"/>
    </reaction>
</comment>